<dbReference type="EMBL" id="LXQA010070518">
    <property type="protein sequence ID" value="MCI08846.1"/>
    <property type="molecule type" value="Genomic_DNA"/>
</dbReference>
<sequence length="78" mass="8465">DTEENNSRALATPSTPFRCVKQGIKTLMLSFLQLQIDGNPTPTSGLVFRTVTLQARSDPLVSKPLTAEGRSPPFSAVY</sequence>
<evidence type="ECO:0000313" key="2">
    <source>
        <dbReference type="Proteomes" id="UP000265520"/>
    </source>
</evidence>
<accession>A0A392PC28</accession>
<protein>
    <submittedName>
        <fullName evidence="1">Uncharacterized protein</fullName>
    </submittedName>
</protein>
<dbReference type="Proteomes" id="UP000265520">
    <property type="component" value="Unassembled WGS sequence"/>
</dbReference>
<comment type="caution">
    <text evidence="1">The sequence shown here is derived from an EMBL/GenBank/DDBJ whole genome shotgun (WGS) entry which is preliminary data.</text>
</comment>
<dbReference type="AlphaFoldDB" id="A0A392PC28"/>
<name>A0A392PC28_9FABA</name>
<reference evidence="1 2" key="1">
    <citation type="journal article" date="2018" name="Front. Plant Sci.">
        <title>Red Clover (Trifolium pratense) and Zigzag Clover (T. medium) - A Picture of Genomic Similarities and Differences.</title>
        <authorList>
            <person name="Dluhosova J."/>
            <person name="Istvanek J."/>
            <person name="Nedelnik J."/>
            <person name="Repkova J."/>
        </authorList>
    </citation>
    <scope>NUCLEOTIDE SEQUENCE [LARGE SCALE GENOMIC DNA]</scope>
    <source>
        <strain evidence="2">cv. 10/8</strain>
        <tissue evidence="1">Leaf</tissue>
    </source>
</reference>
<organism evidence="1 2">
    <name type="scientific">Trifolium medium</name>
    <dbReference type="NCBI Taxonomy" id="97028"/>
    <lineage>
        <taxon>Eukaryota</taxon>
        <taxon>Viridiplantae</taxon>
        <taxon>Streptophyta</taxon>
        <taxon>Embryophyta</taxon>
        <taxon>Tracheophyta</taxon>
        <taxon>Spermatophyta</taxon>
        <taxon>Magnoliopsida</taxon>
        <taxon>eudicotyledons</taxon>
        <taxon>Gunneridae</taxon>
        <taxon>Pentapetalae</taxon>
        <taxon>rosids</taxon>
        <taxon>fabids</taxon>
        <taxon>Fabales</taxon>
        <taxon>Fabaceae</taxon>
        <taxon>Papilionoideae</taxon>
        <taxon>50 kb inversion clade</taxon>
        <taxon>NPAAA clade</taxon>
        <taxon>Hologalegina</taxon>
        <taxon>IRL clade</taxon>
        <taxon>Trifolieae</taxon>
        <taxon>Trifolium</taxon>
    </lineage>
</organism>
<proteinExistence type="predicted"/>
<keyword evidence="2" id="KW-1185">Reference proteome</keyword>
<feature type="non-terminal residue" evidence="1">
    <location>
        <position position="1"/>
    </location>
</feature>
<evidence type="ECO:0000313" key="1">
    <source>
        <dbReference type="EMBL" id="MCI08846.1"/>
    </source>
</evidence>